<dbReference type="SUPFAM" id="SSF56935">
    <property type="entry name" value="Porins"/>
    <property type="match status" value="1"/>
</dbReference>
<accession>A0ABS8EJQ0</accession>
<dbReference type="EMBL" id="JAFMPT010000002">
    <property type="protein sequence ID" value="MCC1483421.1"/>
    <property type="molecule type" value="Genomic_DNA"/>
</dbReference>
<evidence type="ECO:0000256" key="6">
    <source>
        <dbReference type="ARBA" id="ARBA00023136"/>
    </source>
</evidence>
<protein>
    <submittedName>
        <fullName evidence="10">TonB-dependent receptor</fullName>
    </submittedName>
</protein>
<evidence type="ECO:0000313" key="10">
    <source>
        <dbReference type="EMBL" id="MCC1483421.1"/>
    </source>
</evidence>
<dbReference type="InterPro" id="IPR039426">
    <property type="entry name" value="TonB-dep_rcpt-like"/>
</dbReference>
<reference evidence="10" key="1">
    <citation type="submission" date="2021-03" db="EMBL/GenBank/DDBJ databases">
        <authorList>
            <person name="Ping X."/>
        </authorList>
    </citation>
    <scope>NUCLEOTIDE SEQUENCE</scope>
    <source>
        <strain evidence="10">E313</strain>
    </source>
</reference>
<sequence>MIARLRFYLSAILFVFSFVAFAQEFSVSGKVVDESKQAISYANIILQTTSNATFVKGTSTDDNGNFVLNAIEPGEYLLKISFIGYKTIEKSIIVSDNLSLQDLKLIEDSEALDQITITAKRPTITRKPDRLIFNVANTALIEGTTLQVLKSTPGIIVSEGSINIKSSPAVIYINNRKVQLTSDELIQLLESAPANSIQSVEVITNPPASFDADSGSVVNIIMSKNLIAGYRGSIATNYTQGVFPRYNAATSHYFKNDKINLNVNYSYTNKKINRSQEDTVNFLDTNNTIDQIWNSDANRNTDSETHNLNFNFDYFINDKTTLSLTSTGLYVPFFNYQIRNNTDIFEANSSFLSRFTSDNLSRDDKLNIGSDINFRHEFKEGSSLSINGHFTTYDYERNQNVLSNFFDINNTFTNTSEFNTLANQDTEIVTGQVDYNVPLSESSTFNAGIKYSSVNTQSDITRLDIINGSEILNTANSNTFDYDENVFAAYANYNKSWKKWDLVLGLRAEQTDIEGFSETLNQTNTQDFLEWFPNFSLSHQITENFSLYGNYKRSITRPNFTNLNPFTFFLNENTVVTGNPNLQPTFKDHFVVGTNFLEHFTIEAYYINYDGAINELPRQDNATNIIAFSPVNLDKTVDFGFDFSFDIYPTEKWNLYFVTSFYNITEEANFGEGFVELDQWANYSQLVNNISFLEDNSLNLSLLLVFGSRNLQGLTIVEDRLVSDLSISKRILKDKGTLFLTVSDLFNEQDFTTSVNYLNQDSRQFTDLDNRFITLGFSYKFGNTKLNENKRDIDAEERERIKDPD</sequence>
<evidence type="ECO:0000259" key="9">
    <source>
        <dbReference type="Pfam" id="PF14905"/>
    </source>
</evidence>
<evidence type="ECO:0000256" key="7">
    <source>
        <dbReference type="ARBA" id="ARBA00023237"/>
    </source>
</evidence>
<keyword evidence="4" id="KW-0812">Transmembrane</keyword>
<evidence type="ECO:0000256" key="4">
    <source>
        <dbReference type="ARBA" id="ARBA00022692"/>
    </source>
</evidence>
<dbReference type="InterPro" id="IPR036942">
    <property type="entry name" value="Beta-barrel_TonB_sf"/>
</dbReference>
<keyword evidence="10" id="KW-0675">Receptor</keyword>
<organism evidence="10 11">
    <name type="scientific">Winogradskyella immobilis</name>
    <dbReference type="NCBI Taxonomy" id="2816852"/>
    <lineage>
        <taxon>Bacteria</taxon>
        <taxon>Pseudomonadati</taxon>
        <taxon>Bacteroidota</taxon>
        <taxon>Flavobacteriia</taxon>
        <taxon>Flavobacteriales</taxon>
        <taxon>Flavobacteriaceae</taxon>
        <taxon>Winogradskyella</taxon>
    </lineage>
</organism>
<reference evidence="10" key="2">
    <citation type="submission" date="2021-10" db="EMBL/GenBank/DDBJ databases">
        <title>Genome of Winogradskyella sp. E313.</title>
        <authorList>
            <person name="Zhou Y."/>
        </authorList>
    </citation>
    <scope>NUCLEOTIDE SEQUENCE</scope>
    <source>
        <strain evidence="10">E313</strain>
    </source>
</reference>
<dbReference type="Pfam" id="PF13715">
    <property type="entry name" value="CarbopepD_reg_2"/>
    <property type="match status" value="1"/>
</dbReference>
<keyword evidence="2" id="KW-0813">Transport</keyword>
<dbReference type="Proteomes" id="UP000778797">
    <property type="component" value="Unassembled WGS sequence"/>
</dbReference>
<gene>
    <name evidence="10" type="ORF">J1C55_02360</name>
</gene>
<dbReference type="PANTHER" id="PTHR30069">
    <property type="entry name" value="TONB-DEPENDENT OUTER MEMBRANE RECEPTOR"/>
    <property type="match status" value="1"/>
</dbReference>
<feature type="chain" id="PRO_5046859547" evidence="8">
    <location>
        <begin position="23"/>
        <end position="805"/>
    </location>
</feature>
<evidence type="ECO:0000256" key="1">
    <source>
        <dbReference type="ARBA" id="ARBA00004571"/>
    </source>
</evidence>
<comment type="caution">
    <text evidence="10">The sequence shown here is derived from an EMBL/GenBank/DDBJ whole genome shotgun (WGS) entry which is preliminary data.</text>
</comment>
<dbReference type="Gene3D" id="2.60.40.1120">
    <property type="entry name" value="Carboxypeptidase-like, regulatory domain"/>
    <property type="match status" value="1"/>
</dbReference>
<dbReference type="PANTHER" id="PTHR30069:SF29">
    <property type="entry name" value="HEMOGLOBIN AND HEMOGLOBIN-HAPTOGLOBIN-BINDING PROTEIN 1-RELATED"/>
    <property type="match status" value="1"/>
</dbReference>
<keyword evidence="6" id="KW-0472">Membrane</keyword>
<keyword evidence="7" id="KW-0998">Cell outer membrane</keyword>
<dbReference type="InterPro" id="IPR041700">
    <property type="entry name" value="OMP_b-brl_3"/>
</dbReference>
<comment type="subcellular location">
    <subcellularLocation>
        <location evidence="1">Cell outer membrane</location>
        <topology evidence="1">Multi-pass membrane protein</topology>
    </subcellularLocation>
</comment>
<evidence type="ECO:0000313" key="11">
    <source>
        <dbReference type="Proteomes" id="UP000778797"/>
    </source>
</evidence>
<feature type="domain" description="Outer membrane protein beta-barrel" evidence="9">
    <location>
        <begin position="376"/>
        <end position="779"/>
    </location>
</feature>
<keyword evidence="3" id="KW-1134">Transmembrane beta strand</keyword>
<keyword evidence="5 8" id="KW-0732">Signal</keyword>
<feature type="signal peptide" evidence="8">
    <location>
        <begin position="1"/>
        <end position="22"/>
    </location>
</feature>
<dbReference type="Pfam" id="PF14905">
    <property type="entry name" value="OMP_b-brl_3"/>
    <property type="match status" value="1"/>
</dbReference>
<dbReference type="Gene3D" id="2.40.170.20">
    <property type="entry name" value="TonB-dependent receptor, beta-barrel domain"/>
    <property type="match status" value="1"/>
</dbReference>
<evidence type="ECO:0000256" key="5">
    <source>
        <dbReference type="ARBA" id="ARBA00022729"/>
    </source>
</evidence>
<keyword evidence="11" id="KW-1185">Reference proteome</keyword>
<evidence type="ECO:0000256" key="2">
    <source>
        <dbReference type="ARBA" id="ARBA00022448"/>
    </source>
</evidence>
<evidence type="ECO:0000256" key="3">
    <source>
        <dbReference type="ARBA" id="ARBA00022452"/>
    </source>
</evidence>
<proteinExistence type="predicted"/>
<dbReference type="SUPFAM" id="SSF49464">
    <property type="entry name" value="Carboxypeptidase regulatory domain-like"/>
    <property type="match status" value="1"/>
</dbReference>
<evidence type="ECO:0000256" key="8">
    <source>
        <dbReference type="SAM" id="SignalP"/>
    </source>
</evidence>
<name>A0ABS8EJQ0_9FLAO</name>
<dbReference type="InterPro" id="IPR008969">
    <property type="entry name" value="CarboxyPept-like_regulatory"/>
</dbReference>